<organism evidence="1 2">
    <name type="scientific">Brucella lupini</name>
    <dbReference type="NCBI Taxonomy" id="255457"/>
    <lineage>
        <taxon>Bacteria</taxon>
        <taxon>Pseudomonadati</taxon>
        <taxon>Pseudomonadota</taxon>
        <taxon>Alphaproteobacteria</taxon>
        <taxon>Hyphomicrobiales</taxon>
        <taxon>Brucellaceae</taxon>
        <taxon>Brucella/Ochrobactrum group</taxon>
        <taxon>Brucella</taxon>
    </lineage>
</organism>
<dbReference type="AlphaFoldDB" id="A0A256GHR9"/>
<dbReference type="Proteomes" id="UP000216363">
    <property type="component" value="Unassembled WGS sequence"/>
</dbReference>
<evidence type="ECO:0000313" key="2">
    <source>
        <dbReference type="Proteomes" id="UP000216363"/>
    </source>
</evidence>
<evidence type="ECO:0000313" key="1">
    <source>
        <dbReference type="EMBL" id="OYR26704.1"/>
    </source>
</evidence>
<sequence length="45" mass="5595">MIACRKNQRREMRLPDSHSNSIYYRYITLIRENLRKKYDAIEDFS</sequence>
<dbReference type="EMBL" id="NNRN01000054">
    <property type="protein sequence ID" value="OYR26704.1"/>
    <property type="molecule type" value="Genomic_DNA"/>
</dbReference>
<reference evidence="1 2" key="1">
    <citation type="submission" date="2017-07" db="EMBL/GenBank/DDBJ databases">
        <title>Draft genome of Ochrobactrum lupini type strain LUP21.</title>
        <authorList>
            <person name="Krzyzanowska D.M."/>
            <person name="Jafra S."/>
        </authorList>
    </citation>
    <scope>NUCLEOTIDE SEQUENCE [LARGE SCALE GENOMIC DNA]</scope>
    <source>
        <strain evidence="1 2">LUP21</strain>
    </source>
</reference>
<protein>
    <submittedName>
        <fullName evidence="1">Uncharacterized protein</fullName>
    </submittedName>
</protein>
<name>A0A256GHR9_9HYPH</name>
<accession>A0A256GHR9</accession>
<gene>
    <name evidence="1" type="ORF">CES86_3635</name>
</gene>
<comment type="caution">
    <text evidence="1">The sequence shown here is derived from an EMBL/GenBank/DDBJ whole genome shotgun (WGS) entry which is preliminary data.</text>
</comment>
<proteinExistence type="predicted"/>